<dbReference type="PANTHER" id="PTHR42966:SF1">
    <property type="entry name" value="SIALIC ACID SYNTHASE"/>
    <property type="match status" value="1"/>
</dbReference>
<dbReference type="SUPFAM" id="SSF51569">
    <property type="entry name" value="Aldolase"/>
    <property type="match status" value="1"/>
</dbReference>
<dbReference type="InterPro" id="IPR051690">
    <property type="entry name" value="PseI-like"/>
</dbReference>
<sequence length="351" mass="39456">MPQAIKLTENVAIGGDNRAFIIAEIGQNHQGDINIAKQLIKVAKECGADCVKFQKTCIAEKFNDAALNREYSNVNSWGRTYGDHKRFLEFSEEQFFELQSYSDKLELVFSASAMDVTSLLFLAKMRVPFIKIGSGDANNFPMLETASKLNLPLIISTGMQSMETVDCIYNIVKSEHKDFVLMHCISSYPTPINGINLNVINLYREKYQDINIGYSGHELGIEYSSIAVAMGAKVIERHLTLDHNYKGSDHACSLEPHEFKQMVTKIRMLEIALGEPQKLLRKSELPCYQKLGKTLVAARDLHKGYILTKDDVKVKVAEPKGLDGCELLKVVGKVLLKDFKEDESIMIDDIH</sequence>
<dbReference type="Gene3D" id="3.90.1210.10">
    <property type="entry name" value="Antifreeze-like/N-acetylneuraminic acid synthase C-terminal domain"/>
    <property type="match status" value="1"/>
</dbReference>
<dbReference type="InterPro" id="IPR013132">
    <property type="entry name" value="PseI/NeuA/B-like_N"/>
</dbReference>
<evidence type="ECO:0000313" key="2">
    <source>
        <dbReference type="Proteomes" id="UP000695000"/>
    </source>
</evidence>
<keyword evidence="2" id="KW-1185">Reference proteome</keyword>
<dbReference type="RefSeq" id="XP_017783274.1">
    <property type="nucleotide sequence ID" value="XM_017927785.1"/>
</dbReference>
<dbReference type="Proteomes" id="UP000695000">
    <property type="component" value="Unplaced"/>
</dbReference>
<dbReference type="InterPro" id="IPR013974">
    <property type="entry name" value="SAF"/>
</dbReference>
<dbReference type="SUPFAM" id="SSF51269">
    <property type="entry name" value="AFP III-like domain"/>
    <property type="match status" value="1"/>
</dbReference>
<dbReference type="InterPro" id="IPR006190">
    <property type="entry name" value="SAF_AFP_Neu5Ac"/>
</dbReference>
<proteinExistence type="predicted"/>
<evidence type="ECO:0000313" key="3">
    <source>
        <dbReference type="RefSeq" id="XP_017783274.1"/>
    </source>
</evidence>
<dbReference type="InterPro" id="IPR057736">
    <property type="entry name" value="SAF_PseI/NeuA/NeuB"/>
</dbReference>
<evidence type="ECO:0000259" key="1">
    <source>
        <dbReference type="PROSITE" id="PS50844"/>
    </source>
</evidence>
<dbReference type="Gene3D" id="3.20.20.70">
    <property type="entry name" value="Aldolase class I"/>
    <property type="match status" value="1"/>
</dbReference>
<reference evidence="3" key="1">
    <citation type="submission" date="2025-08" db="UniProtKB">
        <authorList>
            <consortium name="RefSeq"/>
        </authorList>
    </citation>
    <scope>IDENTIFICATION</scope>
    <source>
        <tissue evidence="3">Whole Larva</tissue>
    </source>
</reference>
<name>A0ABM1N8X4_NICVS</name>
<accession>A0ABM1N8X4</accession>
<organism evidence="2 3">
    <name type="scientific">Nicrophorus vespilloides</name>
    <name type="common">Boreal carrion beetle</name>
    <dbReference type="NCBI Taxonomy" id="110193"/>
    <lineage>
        <taxon>Eukaryota</taxon>
        <taxon>Metazoa</taxon>
        <taxon>Ecdysozoa</taxon>
        <taxon>Arthropoda</taxon>
        <taxon>Hexapoda</taxon>
        <taxon>Insecta</taxon>
        <taxon>Pterygota</taxon>
        <taxon>Neoptera</taxon>
        <taxon>Endopterygota</taxon>
        <taxon>Coleoptera</taxon>
        <taxon>Polyphaga</taxon>
        <taxon>Staphyliniformia</taxon>
        <taxon>Silphidae</taxon>
        <taxon>Nicrophorinae</taxon>
        <taxon>Nicrophorus</taxon>
    </lineage>
</organism>
<dbReference type="CDD" id="cd11615">
    <property type="entry name" value="SAF_NeuB_like"/>
    <property type="match status" value="1"/>
</dbReference>
<dbReference type="SMART" id="SM00858">
    <property type="entry name" value="SAF"/>
    <property type="match status" value="1"/>
</dbReference>
<protein>
    <submittedName>
        <fullName evidence="3">Sialic acid synthase</fullName>
    </submittedName>
</protein>
<dbReference type="InterPro" id="IPR013785">
    <property type="entry name" value="Aldolase_TIM"/>
</dbReference>
<dbReference type="PANTHER" id="PTHR42966">
    <property type="entry name" value="N-ACETYLNEURAMINATE SYNTHASE"/>
    <property type="match status" value="1"/>
</dbReference>
<dbReference type="PROSITE" id="PS50844">
    <property type="entry name" value="AFP_LIKE"/>
    <property type="match status" value="1"/>
</dbReference>
<feature type="domain" description="AFP-like" evidence="1">
    <location>
        <begin position="294"/>
        <end position="351"/>
    </location>
</feature>
<dbReference type="Pfam" id="PF03102">
    <property type="entry name" value="NeuB"/>
    <property type="match status" value="1"/>
</dbReference>
<gene>
    <name evidence="3" type="primary">LOC108567369</name>
</gene>
<dbReference type="Pfam" id="PF08666">
    <property type="entry name" value="SAF"/>
    <property type="match status" value="1"/>
</dbReference>
<dbReference type="GeneID" id="108567369"/>
<dbReference type="InterPro" id="IPR036732">
    <property type="entry name" value="AFP_Neu5c_C_sf"/>
</dbReference>